<proteinExistence type="inferred from homology"/>
<dbReference type="InterPro" id="IPR000801">
    <property type="entry name" value="Esterase-like"/>
</dbReference>
<feature type="compositionally biased region" description="Basic and acidic residues" evidence="3">
    <location>
        <begin position="8"/>
        <end position="22"/>
    </location>
</feature>
<accession>A0A8B4TN03</accession>
<dbReference type="Pfam" id="PF00756">
    <property type="entry name" value="Esterase"/>
    <property type="match status" value="1"/>
</dbReference>
<evidence type="ECO:0000256" key="2">
    <source>
        <dbReference type="ARBA" id="ARBA00022801"/>
    </source>
</evidence>
<evidence type="ECO:0000256" key="3">
    <source>
        <dbReference type="SAM" id="MobiDB-lite"/>
    </source>
</evidence>
<dbReference type="EMBL" id="UJZG01000001">
    <property type="protein sequence ID" value="SXD86594.1"/>
    <property type="molecule type" value="Genomic_DNA"/>
</dbReference>
<protein>
    <submittedName>
        <fullName evidence="4">Hydrolase</fullName>
        <ecNumber evidence="4">3.1.-.-</ecNumber>
    </submittedName>
</protein>
<evidence type="ECO:0000313" key="4">
    <source>
        <dbReference type="EMBL" id="SXD86594.1"/>
    </source>
</evidence>
<name>A0A8B4TN03_9ENTR</name>
<dbReference type="GO" id="GO:0016788">
    <property type="term" value="F:hydrolase activity, acting on ester bonds"/>
    <property type="evidence" value="ECO:0007669"/>
    <property type="project" value="TreeGrafter"/>
</dbReference>
<evidence type="ECO:0000256" key="1">
    <source>
        <dbReference type="ARBA" id="ARBA00005622"/>
    </source>
</evidence>
<dbReference type="PANTHER" id="PTHR40841:SF2">
    <property type="entry name" value="SIDEROPHORE-DEGRADING ESTERASE (EUROFUNG)"/>
    <property type="match status" value="1"/>
</dbReference>
<dbReference type="Proteomes" id="UP000257712">
    <property type="component" value="Unassembled WGS sequence"/>
</dbReference>
<dbReference type="AlphaFoldDB" id="A0A8B4TN03"/>
<dbReference type="PANTHER" id="PTHR40841">
    <property type="entry name" value="SIDEROPHORE TRIACETYLFUSARININE C ESTERASE"/>
    <property type="match status" value="1"/>
</dbReference>
<dbReference type="InterPro" id="IPR029058">
    <property type="entry name" value="AB_hydrolase_fold"/>
</dbReference>
<feature type="region of interest" description="Disordered" evidence="3">
    <location>
        <begin position="1"/>
        <end position="28"/>
    </location>
</feature>
<dbReference type="Gene3D" id="3.40.50.1820">
    <property type="entry name" value="alpha/beta hydrolase"/>
    <property type="match status" value="1"/>
</dbReference>
<organism evidence="4 5">
    <name type="scientific">Klebsiella quasivariicola</name>
    <dbReference type="NCBI Taxonomy" id="2026240"/>
    <lineage>
        <taxon>Bacteria</taxon>
        <taxon>Pseudomonadati</taxon>
        <taxon>Pseudomonadota</taxon>
        <taxon>Gammaproteobacteria</taxon>
        <taxon>Enterobacterales</taxon>
        <taxon>Enterobacteriaceae</taxon>
        <taxon>Klebsiella/Raoultella group</taxon>
        <taxon>Klebsiella</taxon>
        <taxon>Klebsiella pneumoniae complex</taxon>
    </lineage>
</organism>
<keyword evidence="2 4" id="KW-0378">Hydrolase</keyword>
<comment type="caution">
    <text evidence="4">The sequence shown here is derived from an EMBL/GenBank/DDBJ whole genome shotgun (WGS) entry which is preliminary data.</text>
</comment>
<dbReference type="SUPFAM" id="SSF53474">
    <property type="entry name" value="alpha/beta-Hydrolases"/>
    <property type="match status" value="1"/>
</dbReference>
<dbReference type="EC" id="3.1.-.-" evidence="4"/>
<comment type="similarity">
    <text evidence="1">Belongs to the esterase D family.</text>
</comment>
<gene>
    <name evidence="4" type="primary">besA</name>
    <name evidence="4" type="ORF">SAMEA3538780_00294</name>
</gene>
<reference evidence="4 5" key="1">
    <citation type="submission" date="2018-08" db="EMBL/GenBank/DDBJ databases">
        <authorList>
            <consortium name="Pathogen Informatics"/>
        </authorList>
    </citation>
    <scope>NUCLEOTIDE SEQUENCE [LARGE SCALE GENOMIC DNA]</scope>
    <source>
        <strain evidence="4 5">EuSCAPE_IT371</strain>
    </source>
</reference>
<sequence>MLTCLPDKMSEDKKTGGTDDVKQSSGSITTGRASGLLTLAVGTLFYSSGSCARPDLQPLGPNIADKGSAFYHFTQRQYDSVDGARHYRVWTAVPNKAPPAAGYPVLYMLDGNAVMDKLSDAFLQQLSAGSPPVIVAIGYQTALPFDTAARAWDYTPPLKTFTPRTGKPAPPPRKTGGNYIFRQLLTETMVPQAEANLKIDPRQRALWGHSYGGLFVLDAWRNHSLFRIYYSASPSLGQAQTSPLKDTATLDGTAFTGTSLYLLEGDGKAAAEPSGHEASLGVLRQTQRQLAGNGLTVQFWRYPGLTHGQMFDVSLRSALLHLSGQPPLAHQ</sequence>
<dbReference type="InterPro" id="IPR052558">
    <property type="entry name" value="Siderophore_Hydrolase_D"/>
</dbReference>
<evidence type="ECO:0000313" key="5">
    <source>
        <dbReference type="Proteomes" id="UP000257712"/>
    </source>
</evidence>